<dbReference type="CDD" id="cd00082">
    <property type="entry name" value="HisKA"/>
    <property type="match status" value="1"/>
</dbReference>
<keyword evidence="11" id="KW-0902">Two-component regulatory system</keyword>
<comment type="caution">
    <text evidence="19">The sequence shown here is derived from an EMBL/GenBank/DDBJ whole genome shotgun (WGS) entry which is preliminary data.</text>
</comment>
<dbReference type="Gene3D" id="6.10.340.10">
    <property type="match status" value="1"/>
</dbReference>
<dbReference type="SMART" id="SM00387">
    <property type="entry name" value="HATPase_c"/>
    <property type="match status" value="1"/>
</dbReference>
<dbReference type="EC" id="2.7.13.3" evidence="3"/>
<dbReference type="InterPro" id="IPR035965">
    <property type="entry name" value="PAS-like_dom_sf"/>
</dbReference>
<proteinExistence type="predicted"/>
<feature type="domain" description="PAS" evidence="16">
    <location>
        <begin position="408"/>
        <end position="473"/>
    </location>
</feature>
<keyword evidence="5" id="KW-0808">Transferase</keyword>
<dbReference type="InterPro" id="IPR036890">
    <property type="entry name" value="HATPase_C_sf"/>
</dbReference>
<sequence length="762" mass="83685">MPNQPIKLRSLLPHALGAWLALAFTVLSIVLTLLLVTALEHKATEQVREQIGQALAELAKQSSNRLERGMFERYREVRLLAQRRDLRPDMPLAERRRALDQVQASYGYYGWVGMAGMDGKVQVAAKGLLEGMDVSARPWFHNALNGIYADNVHDAVLLAKILPKQAEPWRFVDVAFPFLDANGKPLGVMGAHLSWQWARDVQRSVMAGVTAHRKADALVVDDSRYVLLGPADLLGKQIAQRSLQKARDSKDGGFAVEQWPDGRSYLVGYARGQGYGEYPGLGWTVLVRQDLDTAYAPVRRLREYGLAAGVVLAALFSIGGIAIARRITRPLGELAASARRIRRGETVPIAVGSGSYEEVQSLAATLNGLVADLVNRRRDLEQLNATLEERVEQRTRELEDALVTVRASEQRIAAIIEAAQDAFVGVDLRGNICDWNSRAGQMFGWSRDEAIGHPVAGLLVPPRFASSVDKAIDMFKLTGRSDFLERHFERMVVNRRGVEFPVEVTAGLAGRGDSAFFSVFIRDISERKKVERMKSEFVSTVSHELRTPLTSIRASLAMLADGTAGELPDDVRGLVDISCESCERLVRLVNDVLDIQKIESGRMEFHLREQALLPLAEHALEAMQGYARQQGVALRADFATDAATLLANVDGDRITQVLTNLLSNAAKFSPRGEQVVLRLDAYGDRARIAVEDHGCGMPADFMDRVFQPFAQADGADSRQKGGTGLGLSICKSIVEQHGGTIRFTTAEGAGTTFMVELPLAQA</sequence>
<feature type="domain" description="PAC" evidence="17">
    <location>
        <begin position="486"/>
        <end position="536"/>
    </location>
</feature>
<dbReference type="Pfam" id="PF00672">
    <property type="entry name" value="HAMP"/>
    <property type="match status" value="1"/>
</dbReference>
<dbReference type="InterPro" id="IPR000700">
    <property type="entry name" value="PAS-assoc_C"/>
</dbReference>
<feature type="transmembrane region" description="Helical" evidence="14">
    <location>
        <begin position="304"/>
        <end position="324"/>
    </location>
</feature>
<dbReference type="SMART" id="SM00388">
    <property type="entry name" value="HisKA"/>
    <property type="match status" value="1"/>
</dbReference>
<dbReference type="PROSITE" id="PS50885">
    <property type="entry name" value="HAMP"/>
    <property type="match status" value="1"/>
</dbReference>
<dbReference type="Gene3D" id="1.10.287.130">
    <property type="match status" value="1"/>
</dbReference>
<dbReference type="PROSITE" id="PS50113">
    <property type="entry name" value="PAC"/>
    <property type="match status" value="1"/>
</dbReference>
<feature type="domain" description="HAMP" evidence="18">
    <location>
        <begin position="325"/>
        <end position="378"/>
    </location>
</feature>
<evidence type="ECO:0000259" key="18">
    <source>
        <dbReference type="PROSITE" id="PS50885"/>
    </source>
</evidence>
<dbReference type="CDD" id="cd06225">
    <property type="entry name" value="HAMP"/>
    <property type="match status" value="1"/>
</dbReference>
<dbReference type="SMART" id="SM00091">
    <property type="entry name" value="PAS"/>
    <property type="match status" value="1"/>
</dbReference>
<dbReference type="InterPro" id="IPR003661">
    <property type="entry name" value="HisK_dim/P_dom"/>
</dbReference>
<dbReference type="PANTHER" id="PTHR42878">
    <property type="entry name" value="TWO-COMPONENT HISTIDINE KINASE"/>
    <property type="match status" value="1"/>
</dbReference>
<dbReference type="SMART" id="SM00304">
    <property type="entry name" value="HAMP"/>
    <property type="match status" value="1"/>
</dbReference>
<feature type="domain" description="Histidine kinase" evidence="15">
    <location>
        <begin position="540"/>
        <end position="761"/>
    </location>
</feature>
<gene>
    <name evidence="19" type="ORF">NX778_00805</name>
</gene>
<evidence type="ECO:0000256" key="8">
    <source>
        <dbReference type="ARBA" id="ARBA00022777"/>
    </source>
</evidence>
<keyword evidence="9 19" id="KW-0067">ATP-binding</keyword>
<organism evidence="19 20">
    <name type="scientific">Massilia terrae</name>
    <dbReference type="NCBI Taxonomy" id="1811224"/>
    <lineage>
        <taxon>Bacteria</taxon>
        <taxon>Pseudomonadati</taxon>
        <taxon>Pseudomonadota</taxon>
        <taxon>Betaproteobacteria</taxon>
        <taxon>Burkholderiales</taxon>
        <taxon>Oxalobacteraceae</taxon>
        <taxon>Telluria group</taxon>
        <taxon>Massilia</taxon>
    </lineage>
</organism>
<evidence type="ECO:0000256" key="6">
    <source>
        <dbReference type="ARBA" id="ARBA00022692"/>
    </source>
</evidence>
<evidence type="ECO:0000256" key="7">
    <source>
        <dbReference type="ARBA" id="ARBA00022741"/>
    </source>
</evidence>
<dbReference type="InterPro" id="IPR036097">
    <property type="entry name" value="HisK_dim/P_sf"/>
</dbReference>
<dbReference type="InterPro" id="IPR004358">
    <property type="entry name" value="Sig_transdc_His_kin-like_C"/>
</dbReference>
<dbReference type="InterPro" id="IPR003660">
    <property type="entry name" value="HAMP_dom"/>
</dbReference>
<dbReference type="PRINTS" id="PR00344">
    <property type="entry name" value="BCTRLSENSOR"/>
</dbReference>
<keyword evidence="10 14" id="KW-1133">Transmembrane helix</keyword>
<evidence type="ECO:0000313" key="20">
    <source>
        <dbReference type="Proteomes" id="UP001204621"/>
    </source>
</evidence>
<evidence type="ECO:0000256" key="4">
    <source>
        <dbReference type="ARBA" id="ARBA00022553"/>
    </source>
</evidence>
<dbReference type="InterPro" id="IPR003594">
    <property type="entry name" value="HATPase_dom"/>
</dbReference>
<dbReference type="Gene3D" id="3.30.565.10">
    <property type="entry name" value="Histidine kinase-like ATPase, C-terminal domain"/>
    <property type="match status" value="1"/>
</dbReference>
<evidence type="ECO:0000256" key="1">
    <source>
        <dbReference type="ARBA" id="ARBA00000085"/>
    </source>
</evidence>
<comment type="subcellular location">
    <subcellularLocation>
        <location evidence="2">Membrane</location>
        <topology evidence="2">Multi-pass membrane protein</topology>
    </subcellularLocation>
</comment>
<dbReference type="CDD" id="cd16922">
    <property type="entry name" value="HATPase_EvgS-ArcB-TorS-like"/>
    <property type="match status" value="1"/>
</dbReference>
<dbReference type="PROSITE" id="PS50112">
    <property type="entry name" value="PAS"/>
    <property type="match status" value="1"/>
</dbReference>
<dbReference type="SUPFAM" id="SSF47384">
    <property type="entry name" value="Homodimeric domain of signal transducing histidine kinase"/>
    <property type="match status" value="1"/>
</dbReference>
<dbReference type="SUPFAM" id="SSF55785">
    <property type="entry name" value="PYP-like sensor domain (PAS domain)"/>
    <property type="match status" value="1"/>
</dbReference>
<keyword evidence="20" id="KW-1185">Reference proteome</keyword>
<evidence type="ECO:0000256" key="14">
    <source>
        <dbReference type="SAM" id="Phobius"/>
    </source>
</evidence>
<dbReference type="EMBL" id="JANUGU010000001">
    <property type="protein sequence ID" value="MCS0656605.1"/>
    <property type="molecule type" value="Genomic_DNA"/>
</dbReference>
<dbReference type="GO" id="GO:0005524">
    <property type="term" value="F:ATP binding"/>
    <property type="evidence" value="ECO:0007669"/>
    <property type="project" value="UniProtKB-KW"/>
</dbReference>
<keyword evidence="6 14" id="KW-0812">Transmembrane</keyword>
<keyword evidence="8" id="KW-0418">Kinase</keyword>
<dbReference type="InterPro" id="IPR013767">
    <property type="entry name" value="PAS_fold"/>
</dbReference>
<dbReference type="SUPFAM" id="SSF55874">
    <property type="entry name" value="ATPase domain of HSP90 chaperone/DNA topoisomerase II/histidine kinase"/>
    <property type="match status" value="1"/>
</dbReference>
<evidence type="ECO:0000256" key="13">
    <source>
        <dbReference type="SAM" id="Coils"/>
    </source>
</evidence>
<comment type="catalytic activity">
    <reaction evidence="1">
        <text>ATP + protein L-histidine = ADP + protein N-phospho-L-histidine.</text>
        <dbReference type="EC" id="2.7.13.3"/>
    </reaction>
</comment>
<evidence type="ECO:0000313" key="19">
    <source>
        <dbReference type="EMBL" id="MCS0656605.1"/>
    </source>
</evidence>
<dbReference type="Proteomes" id="UP001204621">
    <property type="component" value="Unassembled WGS sequence"/>
</dbReference>
<dbReference type="PROSITE" id="PS50109">
    <property type="entry name" value="HIS_KIN"/>
    <property type="match status" value="1"/>
</dbReference>
<evidence type="ECO:0000256" key="2">
    <source>
        <dbReference type="ARBA" id="ARBA00004141"/>
    </source>
</evidence>
<feature type="transmembrane region" description="Helical" evidence="14">
    <location>
        <begin position="16"/>
        <end position="39"/>
    </location>
</feature>
<dbReference type="PANTHER" id="PTHR42878:SF7">
    <property type="entry name" value="SENSOR HISTIDINE KINASE GLRK"/>
    <property type="match status" value="1"/>
</dbReference>
<evidence type="ECO:0000256" key="12">
    <source>
        <dbReference type="ARBA" id="ARBA00023136"/>
    </source>
</evidence>
<evidence type="ECO:0000256" key="11">
    <source>
        <dbReference type="ARBA" id="ARBA00023012"/>
    </source>
</evidence>
<evidence type="ECO:0000256" key="9">
    <source>
        <dbReference type="ARBA" id="ARBA00022840"/>
    </source>
</evidence>
<evidence type="ECO:0000256" key="10">
    <source>
        <dbReference type="ARBA" id="ARBA00022989"/>
    </source>
</evidence>
<evidence type="ECO:0000256" key="5">
    <source>
        <dbReference type="ARBA" id="ARBA00022679"/>
    </source>
</evidence>
<reference evidence="19 20" key="1">
    <citation type="submission" date="2022-08" db="EMBL/GenBank/DDBJ databases">
        <title>Reclassification of Massilia species as members of the genera Telluria, Duganella, Pseudoduganella, Mokoshia gen. nov. and Zemynaea gen. nov. using orthogonal and non-orthogonal genome-based approaches.</title>
        <authorList>
            <person name="Bowman J.P."/>
        </authorList>
    </citation>
    <scope>NUCLEOTIDE SEQUENCE [LARGE SCALE GENOMIC DNA]</scope>
    <source>
        <strain evidence="19 20">JCM 31606</strain>
    </source>
</reference>
<dbReference type="RefSeq" id="WP_258809788.1">
    <property type="nucleotide sequence ID" value="NZ_JANUGU010000001.1"/>
</dbReference>
<keyword evidence="13" id="KW-0175">Coiled coil</keyword>
<dbReference type="Pfam" id="PF00512">
    <property type="entry name" value="HisKA"/>
    <property type="match status" value="1"/>
</dbReference>
<evidence type="ECO:0000259" key="17">
    <source>
        <dbReference type="PROSITE" id="PS50113"/>
    </source>
</evidence>
<keyword evidence="7" id="KW-0547">Nucleotide-binding</keyword>
<dbReference type="InterPro" id="IPR000014">
    <property type="entry name" value="PAS"/>
</dbReference>
<dbReference type="Gene3D" id="3.30.450.20">
    <property type="entry name" value="PAS domain"/>
    <property type="match status" value="2"/>
</dbReference>
<name>A0ABT2CS34_9BURK</name>
<keyword evidence="4" id="KW-0597">Phosphoprotein</keyword>
<keyword evidence="12 14" id="KW-0472">Membrane</keyword>
<evidence type="ECO:0000256" key="3">
    <source>
        <dbReference type="ARBA" id="ARBA00012438"/>
    </source>
</evidence>
<dbReference type="CDD" id="cd00130">
    <property type="entry name" value="PAS"/>
    <property type="match status" value="1"/>
</dbReference>
<protein>
    <recommendedName>
        <fullName evidence="3">histidine kinase</fullName>
        <ecNumber evidence="3">2.7.13.3</ecNumber>
    </recommendedName>
</protein>
<dbReference type="InterPro" id="IPR005467">
    <property type="entry name" value="His_kinase_dom"/>
</dbReference>
<evidence type="ECO:0000259" key="15">
    <source>
        <dbReference type="PROSITE" id="PS50109"/>
    </source>
</evidence>
<dbReference type="NCBIfam" id="TIGR00229">
    <property type="entry name" value="sensory_box"/>
    <property type="match status" value="1"/>
</dbReference>
<dbReference type="InterPro" id="IPR050351">
    <property type="entry name" value="BphY/WalK/GraS-like"/>
</dbReference>
<accession>A0ABT2CS34</accession>
<feature type="coiled-coil region" evidence="13">
    <location>
        <begin position="370"/>
        <end position="404"/>
    </location>
</feature>
<dbReference type="Pfam" id="PF00989">
    <property type="entry name" value="PAS"/>
    <property type="match status" value="1"/>
</dbReference>
<dbReference type="Pfam" id="PF02518">
    <property type="entry name" value="HATPase_c"/>
    <property type="match status" value="1"/>
</dbReference>
<evidence type="ECO:0000259" key="16">
    <source>
        <dbReference type="PROSITE" id="PS50112"/>
    </source>
</evidence>